<dbReference type="InterPro" id="IPR036390">
    <property type="entry name" value="WH_DNA-bd_sf"/>
</dbReference>
<gene>
    <name evidence="2" type="ORF">HNR50_000715</name>
</gene>
<dbReference type="Gene3D" id="1.10.10.10">
    <property type="entry name" value="Winged helix-like DNA-binding domain superfamily/Winged helix DNA-binding domain"/>
    <property type="match status" value="1"/>
</dbReference>
<comment type="caution">
    <text evidence="2">The sequence shown here is derived from an EMBL/GenBank/DDBJ whole genome shotgun (WGS) entry which is preliminary data.</text>
</comment>
<name>A0A841R9E1_9SPIO</name>
<dbReference type="SUPFAM" id="SSF46785">
    <property type="entry name" value="Winged helix' DNA-binding domain"/>
    <property type="match status" value="1"/>
</dbReference>
<organism evidence="2 3">
    <name type="scientific">Spirochaeta isovalerica</name>
    <dbReference type="NCBI Taxonomy" id="150"/>
    <lineage>
        <taxon>Bacteria</taxon>
        <taxon>Pseudomonadati</taxon>
        <taxon>Spirochaetota</taxon>
        <taxon>Spirochaetia</taxon>
        <taxon>Spirochaetales</taxon>
        <taxon>Spirochaetaceae</taxon>
        <taxon>Spirochaeta</taxon>
    </lineage>
</organism>
<dbReference type="GO" id="GO:0003677">
    <property type="term" value="F:DNA binding"/>
    <property type="evidence" value="ECO:0007669"/>
    <property type="project" value="UniProtKB-KW"/>
</dbReference>
<dbReference type="PROSITE" id="PS50995">
    <property type="entry name" value="HTH_MARR_2"/>
    <property type="match status" value="1"/>
</dbReference>
<dbReference type="SMART" id="SM00347">
    <property type="entry name" value="HTH_MARR"/>
    <property type="match status" value="1"/>
</dbReference>
<dbReference type="Pfam" id="PF12802">
    <property type="entry name" value="MarR_2"/>
    <property type="match status" value="1"/>
</dbReference>
<dbReference type="CDD" id="cd00090">
    <property type="entry name" value="HTH_ARSR"/>
    <property type="match status" value="1"/>
</dbReference>
<dbReference type="RefSeq" id="WP_184743851.1">
    <property type="nucleotide sequence ID" value="NZ_JACHGJ010000001.1"/>
</dbReference>
<dbReference type="Proteomes" id="UP000587760">
    <property type="component" value="Unassembled WGS sequence"/>
</dbReference>
<dbReference type="PANTHER" id="PTHR33164:SF43">
    <property type="entry name" value="HTH-TYPE TRANSCRIPTIONAL REPRESSOR YETL"/>
    <property type="match status" value="1"/>
</dbReference>
<evidence type="ECO:0000313" key="2">
    <source>
        <dbReference type="EMBL" id="MBB6479082.1"/>
    </source>
</evidence>
<dbReference type="InterPro" id="IPR011991">
    <property type="entry name" value="ArsR-like_HTH"/>
</dbReference>
<dbReference type="EMBL" id="JACHGJ010000001">
    <property type="protein sequence ID" value="MBB6479082.1"/>
    <property type="molecule type" value="Genomic_DNA"/>
</dbReference>
<dbReference type="GO" id="GO:0003700">
    <property type="term" value="F:DNA-binding transcription factor activity"/>
    <property type="evidence" value="ECO:0007669"/>
    <property type="project" value="InterPro"/>
</dbReference>
<feature type="domain" description="HTH marR-type" evidence="1">
    <location>
        <begin position="9"/>
        <end position="148"/>
    </location>
</feature>
<evidence type="ECO:0000313" key="3">
    <source>
        <dbReference type="Proteomes" id="UP000587760"/>
    </source>
</evidence>
<keyword evidence="3" id="KW-1185">Reference proteome</keyword>
<dbReference type="InterPro" id="IPR000835">
    <property type="entry name" value="HTH_MarR-typ"/>
</dbReference>
<dbReference type="InterPro" id="IPR036388">
    <property type="entry name" value="WH-like_DNA-bd_sf"/>
</dbReference>
<reference evidence="2 3" key="1">
    <citation type="submission" date="2020-08" db="EMBL/GenBank/DDBJ databases">
        <title>Genomic Encyclopedia of Type Strains, Phase IV (KMG-IV): sequencing the most valuable type-strain genomes for metagenomic binning, comparative biology and taxonomic classification.</title>
        <authorList>
            <person name="Goeker M."/>
        </authorList>
    </citation>
    <scope>NUCLEOTIDE SEQUENCE [LARGE SCALE GENOMIC DNA]</scope>
    <source>
        <strain evidence="2 3">DSM 2461</strain>
    </source>
</reference>
<sequence length="161" mass="18392">MGFYEETGILILGTRLKRLSERFLSEVGKIYEKLDISFEPAWFPLFFLLHKKGSLSVTEIADELNVSQPGASQIVSLLNRKGLVAMEADSFDRRRKIVSFTSEGEELLSELIPVWKTLESSMFELFHDGSEGFDVVRSFNQLEQKLNKFSFGDSVLDKLKM</sequence>
<dbReference type="AlphaFoldDB" id="A0A841R9E1"/>
<proteinExistence type="predicted"/>
<accession>A0A841R9E1</accession>
<dbReference type="PANTHER" id="PTHR33164">
    <property type="entry name" value="TRANSCRIPTIONAL REGULATOR, MARR FAMILY"/>
    <property type="match status" value="1"/>
</dbReference>
<dbReference type="GO" id="GO:0006950">
    <property type="term" value="P:response to stress"/>
    <property type="evidence" value="ECO:0007669"/>
    <property type="project" value="TreeGrafter"/>
</dbReference>
<dbReference type="InterPro" id="IPR039422">
    <property type="entry name" value="MarR/SlyA-like"/>
</dbReference>
<dbReference type="PRINTS" id="PR00598">
    <property type="entry name" value="HTHMARR"/>
</dbReference>
<keyword evidence="2" id="KW-0238">DNA-binding</keyword>
<evidence type="ECO:0000259" key="1">
    <source>
        <dbReference type="PROSITE" id="PS50995"/>
    </source>
</evidence>
<protein>
    <submittedName>
        <fullName evidence="2">DNA-binding MarR family transcriptional regulator</fullName>
    </submittedName>
</protein>